<reference evidence="7" key="1">
    <citation type="submission" date="2016-02" db="EMBL/GenBank/DDBJ databases">
        <title>Comparative genomics of biotechnologically important yeasts.</title>
        <authorList>
            <consortium name="DOE Joint Genome Institute"/>
            <person name="Riley R."/>
            <person name="Haridas S."/>
            <person name="Wolfe K.H."/>
            <person name="Lopes M.R."/>
            <person name="Hittinger C.T."/>
            <person name="Goker M."/>
            <person name="Salamov A."/>
            <person name="Wisecaver J."/>
            <person name="Long T.M."/>
            <person name="Aerts A.L."/>
            <person name="Barry K."/>
            <person name="Choi C."/>
            <person name="Clum A."/>
            <person name="Coughlan A.Y."/>
            <person name="Deshpande S."/>
            <person name="Douglass A.P."/>
            <person name="Hanson S.J."/>
            <person name="Klenk H.-P."/>
            <person name="Labutti K."/>
            <person name="Lapidus A."/>
            <person name="Lindquist E."/>
            <person name="Lipzen A."/>
            <person name="Meier-Kolthoff J.P."/>
            <person name="Ohm R.A."/>
            <person name="Otillar R.P."/>
            <person name="Pangilinan J."/>
            <person name="Peng Y."/>
            <person name="Rokas A."/>
            <person name="Rosa C.A."/>
            <person name="Scheuner C."/>
            <person name="Sibirny A.A."/>
            <person name="Slot J.C."/>
            <person name="Stielow J.B."/>
            <person name="Sun H."/>
            <person name="Kurtzman C.P."/>
            <person name="Blackwell M."/>
            <person name="Jeffries T.W."/>
            <person name="Grigoriev I.V."/>
        </authorList>
    </citation>
    <scope>NUCLEOTIDE SEQUENCE [LARGE SCALE GENOMIC DNA]</scope>
    <source>
        <strain evidence="7">NRRL Y-17796</strain>
    </source>
</reference>
<evidence type="ECO:0000256" key="2">
    <source>
        <dbReference type="ARBA" id="ARBA00022692"/>
    </source>
</evidence>
<keyword evidence="7" id="KW-1185">Reference proteome</keyword>
<dbReference type="AlphaFoldDB" id="A0A1E4TML0"/>
<evidence type="ECO:0000313" key="7">
    <source>
        <dbReference type="Proteomes" id="UP000095023"/>
    </source>
</evidence>
<evidence type="ECO:0000256" key="4">
    <source>
        <dbReference type="ARBA" id="ARBA00023136"/>
    </source>
</evidence>
<accession>A0A1E4TML0</accession>
<dbReference type="EMBL" id="KV453841">
    <property type="protein sequence ID" value="ODV92967.1"/>
    <property type="molecule type" value="Genomic_DNA"/>
</dbReference>
<sequence length="602" mass="67226">MDSPLSRVDRGNLEPKVLSLYRELFVEGQDASKPEGFWYELFLLKPSKIDLFKTIDALTALKLLEMSHITRDFFSRSVYLVADDRIAPQTRLNALSSLQVFLKAVFAKKYPNSTSDFISILAGPNKIDELMYDFVSVLDSAIDSSGPESLRITALHTALIAVQGSYRSSLIYCFLSKDLFYSAVSLVRDYPFEAYSAFLLLSLLADVDSSDGINLYKQHISTLSNDSFISSGIIDLIEHIKSCVNDFTTLINPANSALFSFQKLRELSFFAFASKPPRADLLRKLPRASATALMPLYEFSLSCPRFSALFVSHKSSNAYTVSDFISLTSFLAAYQSTSLRSSTYARLAFLIINLWLTNPDIMTSAANSIIINTEFPTSENYTAPYLAKPQPLVAWLIYTSILALNSNRIKPPHTNLYILVLANLELILNFLRSNSYRLDIAWSDLWTSLVDTLTYALHLESKEDMTALTLSVTHVLNIAIIHGDSFLLSKKSYDDLLYKLIASGSVIKDASLKSSTLKNNIGVKSLCDIVNHYQQIMRNQTGASLLSDNIVRAINSAATPPALPSPDLFKLSTFDAHADKNFHKRMLNLVLSDIYEVSEFSI</sequence>
<evidence type="ECO:0000256" key="1">
    <source>
        <dbReference type="ARBA" id="ARBA00004370"/>
    </source>
</evidence>
<organism evidence="6 7">
    <name type="scientific">Tortispora caseinolytica NRRL Y-17796</name>
    <dbReference type="NCBI Taxonomy" id="767744"/>
    <lineage>
        <taxon>Eukaryota</taxon>
        <taxon>Fungi</taxon>
        <taxon>Dikarya</taxon>
        <taxon>Ascomycota</taxon>
        <taxon>Saccharomycotina</taxon>
        <taxon>Trigonopsidomycetes</taxon>
        <taxon>Trigonopsidales</taxon>
        <taxon>Trigonopsidaceae</taxon>
        <taxon>Tortispora</taxon>
    </lineage>
</organism>
<evidence type="ECO:0000256" key="3">
    <source>
        <dbReference type="ARBA" id="ARBA00022989"/>
    </source>
</evidence>
<evidence type="ECO:0000259" key="5">
    <source>
        <dbReference type="SMART" id="SM01158"/>
    </source>
</evidence>
<dbReference type="GO" id="GO:0016020">
    <property type="term" value="C:membrane"/>
    <property type="evidence" value="ECO:0007669"/>
    <property type="project" value="UniProtKB-SubCell"/>
</dbReference>
<dbReference type="PANTHER" id="PTHR13608">
    <property type="entry name" value="ARMADILLO-LIKE HELICAL DOMAIN-CONTAINING PROTEIN 3"/>
    <property type="match status" value="1"/>
</dbReference>
<dbReference type="InterPro" id="IPR013636">
    <property type="entry name" value="ARMH3_C"/>
</dbReference>
<keyword evidence="2" id="KW-0812">Transmembrane</keyword>
<dbReference type="SMART" id="SM01158">
    <property type="entry name" value="DUF1741"/>
    <property type="match status" value="1"/>
</dbReference>
<dbReference type="InterPro" id="IPR039868">
    <property type="entry name" value="ARMD3-like"/>
</dbReference>
<dbReference type="PANTHER" id="PTHR13608:SF3">
    <property type="entry name" value="ARMADILLO-LIKE HELICAL DOMAIN-CONTAINING PROTEIN 3"/>
    <property type="match status" value="1"/>
</dbReference>
<gene>
    <name evidence="6" type="ORF">CANCADRAFT_1566</name>
</gene>
<evidence type="ECO:0000313" key="6">
    <source>
        <dbReference type="EMBL" id="ODV92967.1"/>
    </source>
</evidence>
<comment type="subcellular location">
    <subcellularLocation>
        <location evidence="1">Membrane</location>
    </subcellularLocation>
</comment>
<dbReference type="OrthoDB" id="2012278at2759"/>
<name>A0A1E4TML0_9ASCO</name>
<keyword evidence="3" id="KW-1133">Transmembrane helix</keyword>
<proteinExistence type="predicted"/>
<protein>
    <recommendedName>
        <fullName evidence="5">Armadillo-like helical domain-containing protein</fullName>
    </recommendedName>
</protein>
<dbReference type="GO" id="GO:0005829">
    <property type="term" value="C:cytosol"/>
    <property type="evidence" value="ECO:0007669"/>
    <property type="project" value="TreeGrafter"/>
</dbReference>
<feature type="domain" description="Armadillo-like helical" evidence="5">
    <location>
        <begin position="384"/>
        <end position="598"/>
    </location>
</feature>
<dbReference type="Proteomes" id="UP000095023">
    <property type="component" value="Unassembled WGS sequence"/>
</dbReference>
<dbReference type="Pfam" id="PF08427">
    <property type="entry name" value="ARMH3_C"/>
    <property type="match status" value="1"/>
</dbReference>
<keyword evidence="4" id="KW-0472">Membrane</keyword>